<sequence>MWQPEFLQVTTVSARQHGLITAAQADRLGVQLSPLAGDGLLTLLDWDVYHVAGTPQDATRDYLRAAWLALVPDQFAWERAQDAVVSHTSAARLLGLCAATAPVITFTAEQSRAMPRATRLSLGTFDPDEVVVLEGLPVTSALRTVLDLVAAGTDAGELRQILSTAVRTDRIDLTVLYRQLAPAAERFGLPADGPSFVGEFLEALDGELSPRNQRALATLALPSEVERVTTALQAALEGVDQEILAGLAAEVVYRSRAH</sequence>
<comment type="caution">
    <text evidence="1">The sequence shown here is derived from an EMBL/GenBank/DDBJ whole genome shotgun (WGS) entry which is preliminary data.</text>
</comment>
<dbReference type="AlphaFoldDB" id="A0A7W9JDE1"/>
<evidence type="ECO:0000313" key="2">
    <source>
        <dbReference type="Proteomes" id="UP000549971"/>
    </source>
</evidence>
<evidence type="ECO:0008006" key="3">
    <source>
        <dbReference type="Google" id="ProtNLM"/>
    </source>
</evidence>
<evidence type="ECO:0000313" key="1">
    <source>
        <dbReference type="EMBL" id="MBB5840109.1"/>
    </source>
</evidence>
<dbReference type="EMBL" id="JACHMY010000001">
    <property type="protein sequence ID" value="MBB5840109.1"/>
    <property type="molecule type" value="Genomic_DNA"/>
</dbReference>
<name>A0A7W9JDE1_9ACTN</name>
<organism evidence="1 2">
    <name type="scientific">Kribbella italica</name>
    <dbReference type="NCBI Taxonomy" id="1540520"/>
    <lineage>
        <taxon>Bacteria</taxon>
        <taxon>Bacillati</taxon>
        <taxon>Actinomycetota</taxon>
        <taxon>Actinomycetes</taxon>
        <taxon>Propionibacteriales</taxon>
        <taxon>Kribbellaceae</taxon>
        <taxon>Kribbella</taxon>
    </lineage>
</organism>
<proteinExistence type="predicted"/>
<gene>
    <name evidence="1" type="ORF">HDA39_006843</name>
</gene>
<protein>
    <recommendedName>
        <fullName evidence="3">AbiEi antitoxin C-terminal domain-containing protein</fullName>
    </recommendedName>
</protein>
<reference evidence="1 2" key="1">
    <citation type="submission" date="2020-08" db="EMBL/GenBank/DDBJ databases">
        <title>Sequencing the genomes of 1000 actinobacteria strains.</title>
        <authorList>
            <person name="Klenk H.-P."/>
        </authorList>
    </citation>
    <scope>NUCLEOTIDE SEQUENCE [LARGE SCALE GENOMIC DNA]</scope>
    <source>
        <strain evidence="1 2">DSM 28967</strain>
    </source>
</reference>
<keyword evidence="2" id="KW-1185">Reference proteome</keyword>
<dbReference type="RefSeq" id="WP_184802237.1">
    <property type="nucleotide sequence ID" value="NZ_JACHMY010000001.1"/>
</dbReference>
<dbReference type="Proteomes" id="UP000549971">
    <property type="component" value="Unassembled WGS sequence"/>
</dbReference>
<accession>A0A7W9JDE1</accession>